<comment type="subcellular location">
    <subcellularLocation>
        <location evidence="1">Cell membrane</location>
    </subcellularLocation>
</comment>
<evidence type="ECO:0000256" key="7">
    <source>
        <dbReference type="ARBA" id="ARBA00037904"/>
    </source>
</evidence>
<dbReference type="GO" id="GO:0016757">
    <property type="term" value="F:glycosyltransferase activity"/>
    <property type="evidence" value="ECO:0007669"/>
    <property type="project" value="UniProtKB-KW"/>
</dbReference>
<feature type="domain" description="Glycosyltransferase 2-like" evidence="10">
    <location>
        <begin position="6"/>
        <end position="154"/>
    </location>
</feature>
<protein>
    <recommendedName>
        <fullName evidence="9">4,4'-diaponeurosporenoate glycosyltransferase</fullName>
    </recommendedName>
</protein>
<evidence type="ECO:0000313" key="11">
    <source>
        <dbReference type="EMBL" id="GIF20119.1"/>
    </source>
</evidence>
<evidence type="ECO:0000313" key="12">
    <source>
        <dbReference type="Proteomes" id="UP000623608"/>
    </source>
</evidence>
<dbReference type="GO" id="GO:0005886">
    <property type="term" value="C:plasma membrane"/>
    <property type="evidence" value="ECO:0007669"/>
    <property type="project" value="UniProtKB-SubCell"/>
</dbReference>
<comment type="pathway">
    <text evidence="7">Carotenoid biosynthesis; staphyloxanthin biosynthesis; staphyloxanthin from farnesyl diphosphate: step 4/5.</text>
</comment>
<gene>
    <name evidence="11" type="primary">gtrB</name>
    <name evidence="11" type="ORF">Ate02nite_28490</name>
</gene>
<organism evidence="11 12">
    <name type="scientific">Paractinoplanes tereljensis</name>
    <dbReference type="NCBI Taxonomy" id="571912"/>
    <lineage>
        <taxon>Bacteria</taxon>
        <taxon>Bacillati</taxon>
        <taxon>Actinomycetota</taxon>
        <taxon>Actinomycetes</taxon>
        <taxon>Micromonosporales</taxon>
        <taxon>Micromonosporaceae</taxon>
        <taxon>Paractinoplanes</taxon>
    </lineage>
</organism>
<dbReference type="Proteomes" id="UP000623608">
    <property type="component" value="Unassembled WGS sequence"/>
</dbReference>
<evidence type="ECO:0000256" key="6">
    <source>
        <dbReference type="ARBA" id="ARBA00037281"/>
    </source>
</evidence>
<evidence type="ECO:0000256" key="3">
    <source>
        <dbReference type="ARBA" id="ARBA00022676"/>
    </source>
</evidence>
<proteinExistence type="inferred from homology"/>
<evidence type="ECO:0000256" key="9">
    <source>
        <dbReference type="ARBA" id="ARBA00040345"/>
    </source>
</evidence>
<sequence>MTHVAVIVPAHDEQALLPACLNALRAVGARLIVVADGCTDDTALVAAAGGADVVTIEERNVGRARAAGVAEALRGGALWLATTDADSRVPPNWLEWQLGHARAGADLVAGTVEVDDWSGWPGPMPSRYERRYRELVAGARHGHIHGANLGFRASAYLAAGGFPELPSDEDRGLVARIRATGGRVVTDAGCPVRTSARTDGRAPHGFAAHLRNLATNS</sequence>
<dbReference type="PANTHER" id="PTHR43646">
    <property type="entry name" value="GLYCOSYLTRANSFERASE"/>
    <property type="match status" value="1"/>
</dbReference>
<dbReference type="SUPFAM" id="SSF53448">
    <property type="entry name" value="Nucleotide-diphospho-sugar transferases"/>
    <property type="match status" value="1"/>
</dbReference>
<keyword evidence="5" id="KW-0472">Membrane</keyword>
<keyword evidence="12" id="KW-1185">Reference proteome</keyword>
<dbReference type="Pfam" id="PF00535">
    <property type="entry name" value="Glycos_transf_2"/>
    <property type="match status" value="1"/>
</dbReference>
<evidence type="ECO:0000256" key="8">
    <source>
        <dbReference type="ARBA" id="ARBA00038120"/>
    </source>
</evidence>
<evidence type="ECO:0000259" key="10">
    <source>
        <dbReference type="Pfam" id="PF00535"/>
    </source>
</evidence>
<dbReference type="InterPro" id="IPR029044">
    <property type="entry name" value="Nucleotide-diphossugar_trans"/>
</dbReference>
<comment type="caution">
    <text evidence="11">The sequence shown here is derived from an EMBL/GenBank/DDBJ whole genome shotgun (WGS) entry which is preliminary data.</text>
</comment>
<dbReference type="Gene3D" id="3.90.550.10">
    <property type="entry name" value="Spore Coat Polysaccharide Biosynthesis Protein SpsA, Chain A"/>
    <property type="match status" value="1"/>
</dbReference>
<keyword evidence="2" id="KW-1003">Cell membrane</keyword>
<keyword evidence="3" id="KW-0328">Glycosyltransferase</keyword>
<evidence type="ECO:0000256" key="1">
    <source>
        <dbReference type="ARBA" id="ARBA00004236"/>
    </source>
</evidence>
<keyword evidence="4 11" id="KW-0808">Transferase</keyword>
<dbReference type="AlphaFoldDB" id="A0A919TSC9"/>
<dbReference type="RefSeq" id="WP_203805441.1">
    <property type="nucleotide sequence ID" value="NZ_BOMY01000020.1"/>
</dbReference>
<comment type="function">
    <text evidence="6">Catalyzes the glycosylation of 4,4'-diaponeurosporenoate, i.e. the esterification of glucose at the C1'' position with the carboxyl group of 4,4'-diaponeurosporenic acid, to form glycosyl-4,4'-diaponeurosporenoate. This is a step in the biosynthesis of staphyloxanthin, an orange pigment present in most staphylococci strains.</text>
</comment>
<name>A0A919TSC9_9ACTN</name>
<evidence type="ECO:0000256" key="4">
    <source>
        <dbReference type="ARBA" id="ARBA00022679"/>
    </source>
</evidence>
<evidence type="ECO:0000256" key="5">
    <source>
        <dbReference type="ARBA" id="ARBA00023136"/>
    </source>
</evidence>
<dbReference type="PANTHER" id="PTHR43646:SF2">
    <property type="entry name" value="GLYCOSYLTRANSFERASE 2-LIKE DOMAIN-CONTAINING PROTEIN"/>
    <property type="match status" value="1"/>
</dbReference>
<evidence type="ECO:0000256" key="2">
    <source>
        <dbReference type="ARBA" id="ARBA00022475"/>
    </source>
</evidence>
<dbReference type="InterPro" id="IPR001173">
    <property type="entry name" value="Glyco_trans_2-like"/>
</dbReference>
<comment type="similarity">
    <text evidence="8">Belongs to the glycosyltransferase 2 family. CrtQ subfamily.</text>
</comment>
<reference evidence="11" key="1">
    <citation type="submission" date="2021-01" db="EMBL/GenBank/DDBJ databases">
        <title>Whole genome shotgun sequence of Actinoplanes tereljensis NBRC 105297.</title>
        <authorList>
            <person name="Komaki H."/>
            <person name="Tamura T."/>
        </authorList>
    </citation>
    <scope>NUCLEOTIDE SEQUENCE</scope>
    <source>
        <strain evidence="11">NBRC 105297</strain>
    </source>
</reference>
<dbReference type="EMBL" id="BOMY01000020">
    <property type="protein sequence ID" value="GIF20119.1"/>
    <property type="molecule type" value="Genomic_DNA"/>
</dbReference>
<accession>A0A919TSC9</accession>